<dbReference type="CDD" id="cd04301">
    <property type="entry name" value="NAT_SF"/>
    <property type="match status" value="1"/>
</dbReference>
<evidence type="ECO:0000259" key="3">
    <source>
        <dbReference type="PROSITE" id="PS51186"/>
    </source>
</evidence>
<dbReference type="PANTHER" id="PTHR43877">
    <property type="entry name" value="AMINOALKYLPHOSPHONATE N-ACETYLTRANSFERASE-RELATED-RELATED"/>
    <property type="match status" value="1"/>
</dbReference>
<dbReference type="Gene3D" id="3.40.630.30">
    <property type="match status" value="1"/>
</dbReference>
<evidence type="ECO:0000313" key="5">
    <source>
        <dbReference type="Proteomes" id="UP001157914"/>
    </source>
</evidence>
<dbReference type="InterPro" id="IPR050832">
    <property type="entry name" value="Bact_Acetyltransf"/>
</dbReference>
<dbReference type="SUPFAM" id="SSF55729">
    <property type="entry name" value="Acyl-CoA N-acyltransferases (Nat)"/>
    <property type="match status" value="1"/>
</dbReference>
<keyword evidence="4" id="KW-0689">Ribosomal protein</keyword>
<dbReference type="InterPro" id="IPR016181">
    <property type="entry name" value="Acyl_CoA_acyltransferase"/>
</dbReference>
<keyword evidence="2" id="KW-0012">Acyltransferase</keyword>
<dbReference type="InterPro" id="IPR000182">
    <property type="entry name" value="GNAT_dom"/>
</dbReference>
<dbReference type="Pfam" id="PF13508">
    <property type="entry name" value="Acetyltransf_7"/>
    <property type="match status" value="1"/>
</dbReference>
<evidence type="ECO:0000256" key="2">
    <source>
        <dbReference type="ARBA" id="ARBA00023315"/>
    </source>
</evidence>
<reference evidence="4 5" key="1">
    <citation type="submission" date="2017-05" db="EMBL/GenBank/DDBJ databases">
        <authorList>
            <person name="Varghese N."/>
            <person name="Submissions S."/>
        </authorList>
    </citation>
    <scope>NUCLEOTIDE SEQUENCE [LARGE SCALE GENOMIC DNA]</scope>
    <source>
        <strain evidence="4 5">DSM 15949</strain>
    </source>
</reference>
<dbReference type="Proteomes" id="UP001157914">
    <property type="component" value="Unassembled WGS sequence"/>
</dbReference>
<comment type="caution">
    <text evidence="4">The sequence shown here is derived from an EMBL/GenBank/DDBJ whole genome shotgun (WGS) entry which is preliminary data.</text>
</comment>
<keyword evidence="4" id="KW-0687">Ribonucleoprotein</keyword>
<accession>A0ABY1P329</accession>
<evidence type="ECO:0000313" key="4">
    <source>
        <dbReference type="EMBL" id="SMP25335.1"/>
    </source>
</evidence>
<proteinExistence type="predicted"/>
<gene>
    <name evidence="4" type="ORF">SAMN06265374_2550</name>
</gene>
<dbReference type="GO" id="GO:0005840">
    <property type="term" value="C:ribosome"/>
    <property type="evidence" value="ECO:0007669"/>
    <property type="project" value="UniProtKB-KW"/>
</dbReference>
<dbReference type="EMBL" id="FXTT01000003">
    <property type="protein sequence ID" value="SMP25335.1"/>
    <property type="molecule type" value="Genomic_DNA"/>
</dbReference>
<keyword evidence="1" id="KW-0808">Transferase</keyword>
<sequence length="166" mass="17875">MTVRLRIAQPHDEMAIGELLMRSYQVLLAPAYPPETLMQVLPLVTKARPDLLTSGTYYVAETPAGQIAGAGGWTKHSPTGRDETANNGNIRHFATHPEHARQGIGSALISRCLQTAAASGLTELNCYSTLNGEAFYAACGFKRMEPVTIPLPGDVPFPAIRMVKGL</sequence>
<protein>
    <submittedName>
        <fullName evidence="4">Ribosomal protein S18 acetylase RimI</fullName>
    </submittedName>
</protein>
<dbReference type="PROSITE" id="PS51186">
    <property type="entry name" value="GNAT"/>
    <property type="match status" value="1"/>
</dbReference>
<evidence type="ECO:0000256" key="1">
    <source>
        <dbReference type="ARBA" id="ARBA00022679"/>
    </source>
</evidence>
<feature type="domain" description="N-acetyltransferase" evidence="3">
    <location>
        <begin position="3"/>
        <end position="166"/>
    </location>
</feature>
<organism evidence="4 5">
    <name type="scientific">Roseibium denhamense</name>
    <dbReference type="NCBI Taxonomy" id="76305"/>
    <lineage>
        <taxon>Bacteria</taxon>
        <taxon>Pseudomonadati</taxon>
        <taxon>Pseudomonadota</taxon>
        <taxon>Alphaproteobacteria</taxon>
        <taxon>Hyphomicrobiales</taxon>
        <taxon>Stappiaceae</taxon>
        <taxon>Roseibium</taxon>
    </lineage>
</organism>
<dbReference type="RefSeq" id="WP_155194051.1">
    <property type="nucleotide sequence ID" value="NZ_BAAAEA010000002.1"/>
</dbReference>
<keyword evidence="5" id="KW-1185">Reference proteome</keyword>
<name>A0ABY1P329_9HYPH</name>
<dbReference type="PANTHER" id="PTHR43877:SF1">
    <property type="entry name" value="ACETYLTRANSFERASE"/>
    <property type="match status" value="1"/>
</dbReference>